<dbReference type="AlphaFoldDB" id="A0A562Q178"/>
<sequence length="155" mass="16993">MGIHSRIADIEQGFGRAMGMMKEALEDQIITAEQQVMRSLSDVKLLLAEKDRVLQLGTWSDWSADDIRHLLEELRVGHSVDTTGTVPGGALATVSLGLALELDFAQREQEEIAIGGIRSLADTLSCSTETEASRDLCEQIIALVDTYRTDQKAPH</sequence>
<evidence type="ECO:0000313" key="2">
    <source>
        <dbReference type="Proteomes" id="UP000316905"/>
    </source>
</evidence>
<organism evidence="1 2">
    <name type="scientific">Pseudomonas duriflava</name>
    <dbReference type="NCBI Taxonomy" id="459528"/>
    <lineage>
        <taxon>Bacteria</taxon>
        <taxon>Pseudomonadati</taxon>
        <taxon>Pseudomonadota</taxon>
        <taxon>Gammaproteobacteria</taxon>
        <taxon>Pseudomonadales</taxon>
        <taxon>Pseudomonadaceae</taxon>
        <taxon>Pseudomonas</taxon>
    </lineage>
</organism>
<evidence type="ECO:0000313" key="1">
    <source>
        <dbReference type="EMBL" id="TWI50451.1"/>
    </source>
</evidence>
<accession>A0A562Q178</accession>
<comment type="caution">
    <text evidence="1">The sequence shown here is derived from an EMBL/GenBank/DDBJ whole genome shotgun (WGS) entry which is preliminary data.</text>
</comment>
<dbReference type="EMBL" id="VLKY01000015">
    <property type="protein sequence ID" value="TWI50451.1"/>
    <property type="molecule type" value="Genomic_DNA"/>
</dbReference>
<proteinExistence type="predicted"/>
<reference evidence="1 2" key="1">
    <citation type="journal article" date="2015" name="Stand. Genomic Sci.">
        <title>Genomic Encyclopedia of Bacterial and Archaeal Type Strains, Phase III: the genomes of soil and plant-associated and newly described type strains.</title>
        <authorList>
            <person name="Whitman W.B."/>
            <person name="Woyke T."/>
            <person name="Klenk H.P."/>
            <person name="Zhou Y."/>
            <person name="Lilburn T.G."/>
            <person name="Beck B.J."/>
            <person name="De Vos P."/>
            <person name="Vandamme P."/>
            <person name="Eisen J.A."/>
            <person name="Garrity G."/>
            <person name="Hugenholtz P."/>
            <person name="Kyrpides N.C."/>
        </authorList>
    </citation>
    <scope>NUCLEOTIDE SEQUENCE [LARGE SCALE GENOMIC DNA]</scope>
    <source>
        <strain evidence="1 2">CGMCC 1.6858</strain>
    </source>
</reference>
<keyword evidence="2" id="KW-1185">Reference proteome</keyword>
<dbReference type="Proteomes" id="UP000316905">
    <property type="component" value="Unassembled WGS sequence"/>
</dbReference>
<gene>
    <name evidence="1" type="ORF">IQ22_03841</name>
</gene>
<protein>
    <submittedName>
        <fullName evidence="1">Uncharacterized protein</fullName>
    </submittedName>
</protein>
<dbReference type="RefSeq" id="WP_145144795.1">
    <property type="nucleotide sequence ID" value="NZ_VLKY01000015.1"/>
</dbReference>
<name>A0A562Q178_9PSED</name>